<accession>A0ACD3BB93</accession>
<proteinExistence type="predicted"/>
<sequence length="134" mass="14665">MRKVSRASTRSSRSQNPIQLRTTPTTNTLLVYPAPMTIYVPINRVDHSFEGNPNPSGDTLHKGCQIRTVGSVSLGLLTSEVRGNRTIPRVEVLFDQVMGIGVHAKRILCTVAGLWEIISRTSSKPVGPTKRTGK</sequence>
<organism evidence="1 2">
    <name type="scientific">Pluteus cervinus</name>
    <dbReference type="NCBI Taxonomy" id="181527"/>
    <lineage>
        <taxon>Eukaryota</taxon>
        <taxon>Fungi</taxon>
        <taxon>Dikarya</taxon>
        <taxon>Basidiomycota</taxon>
        <taxon>Agaricomycotina</taxon>
        <taxon>Agaricomycetes</taxon>
        <taxon>Agaricomycetidae</taxon>
        <taxon>Agaricales</taxon>
        <taxon>Pluteineae</taxon>
        <taxon>Pluteaceae</taxon>
        <taxon>Pluteus</taxon>
    </lineage>
</organism>
<evidence type="ECO:0000313" key="2">
    <source>
        <dbReference type="Proteomes" id="UP000308600"/>
    </source>
</evidence>
<reference evidence="1 2" key="1">
    <citation type="journal article" date="2019" name="Nat. Ecol. Evol.">
        <title>Megaphylogeny resolves global patterns of mushroom evolution.</title>
        <authorList>
            <person name="Varga T."/>
            <person name="Krizsan K."/>
            <person name="Foldi C."/>
            <person name="Dima B."/>
            <person name="Sanchez-Garcia M."/>
            <person name="Sanchez-Ramirez S."/>
            <person name="Szollosi G.J."/>
            <person name="Szarkandi J.G."/>
            <person name="Papp V."/>
            <person name="Albert L."/>
            <person name="Andreopoulos W."/>
            <person name="Angelini C."/>
            <person name="Antonin V."/>
            <person name="Barry K.W."/>
            <person name="Bougher N.L."/>
            <person name="Buchanan P."/>
            <person name="Buyck B."/>
            <person name="Bense V."/>
            <person name="Catcheside P."/>
            <person name="Chovatia M."/>
            <person name="Cooper J."/>
            <person name="Damon W."/>
            <person name="Desjardin D."/>
            <person name="Finy P."/>
            <person name="Geml J."/>
            <person name="Haridas S."/>
            <person name="Hughes K."/>
            <person name="Justo A."/>
            <person name="Karasinski D."/>
            <person name="Kautmanova I."/>
            <person name="Kiss B."/>
            <person name="Kocsube S."/>
            <person name="Kotiranta H."/>
            <person name="LaButti K.M."/>
            <person name="Lechner B.E."/>
            <person name="Liimatainen K."/>
            <person name="Lipzen A."/>
            <person name="Lukacs Z."/>
            <person name="Mihaltcheva S."/>
            <person name="Morgado L.N."/>
            <person name="Niskanen T."/>
            <person name="Noordeloos M.E."/>
            <person name="Ohm R.A."/>
            <person name="Ortiz-Santana B."/>
            <person name="Ovrebo C."/>
            <person name="Racz N."/>
            <person name="Riley R."/>
            <person name="Savchenko A."/>
            <person name="Shiryaev A."/>
            <person name="Soop K."/>
            <person name="Spirin V."/>
            <person name="Szebenyi C."/>
            <person name="Tomsovsky M."/>
            <person name="Tulloss R.E."/>
            <person name="Uehling J."/>
            <person name="Grigoriev I.V."/>
            <person name="Vagvolgyi C."/>
            <person name="Papp T."/>
            <person name="Martin F.M."/>
            <person name="Miettinen O."/>
            <person name="Hibbett D.S."/>
            <person name="Nagy L.G."/>
        </authorList>
    </citation>
    <scope>NUCLEOTIDE SEQUENCE [LARGE SCALE GENOMIC DNA]</scope>
    <source>
        <strain evidence="1 2">NL-1719</strain>
    </source>
</reference>
<name>A0ACD3BB93_9AGAR</name>
<dbReference type="Proteomes" id="UP000308600">
    <property type="component" value="Unassembled WGS sequence"/>
</dbReference>
<gene>
    <name evidence="1" type="ORF">BDN72DRAFT_558516</name>
</gene>
<evidence type="ECO:0000313" key="1">
    <source>
        <dbReference type="EMBL" id="TFK75110.1"/>
    </source>
</evidence>
<protein>
    <submittedName>
        <fullName evidence="1">Uncharacterized protein</fullName>
    </submittedName>
</protein>
<dbReference type="EMBL" id="ML208264">
    <property type="protein sequence ID" value="TFK75110.1"/>
    <property type="molecule type" value="Genomic_DNA"/>
</dbReference>
<keyword evidence="2" id="KW-1185">Reference proteome</keyword>